<evidence type="ECO:0000256" key="3">
    <source>
        <dbReference type="ARBA" id="ARBA00023027"/>
    </source>
</evidence>
<dbReference type="GO" id="GO:0009737">
    <property type="term" value="P:response to abscisic acid"/>
    <property type="evidence" value="ECO:0007669"/>
    <property type="project" value="UniProtKB-ARBA"/>
</dbReference>
<name>A0ABD1I1N4_SALDI</name>
<feature type="active site" evidence="6">
    <location>
        <position position="211"/>
    </location>
</feature>
<evidence type="ECO:0000256" key="2">
    <source>
        <dbReference type="ARBA" id="ARBA00023002"/>
    </source>
</evidence>
<dbReference type="EMBL" id="JBEAFC010000003">
    <property type="protein sequence ID" value="KAL1561221.1"/>
    <property type="molecule type" value="Genomic_DNA"/>
</dbReference>
<dbReference type="InterPro" id="IPR015590">
    <property type="entry name" value="Aldehyde_DH_dom"/>
</dbReference>
<evidence type="ECO:0000256" key="6">
    <source>
        <dbReference type="PIRSR" id="PIRSR036492-1"/>
    </source>
</evidence>
<evidence type="ECO:0000259" key="7">
    <source>
        <dbReference type="Pfam" id="PF00171"/>
    </source>
</evidence>
<dbReference type="PANTHER" id="PTHR43570:SF16">
    <property type="entry name" value="ALDEHYDE DEHYDROGENASE TYPE III, ISOFORM Q"/>
    <property type="match status" value="1"/>
</dbReference>
<dbReference type="Gene3D" id="3.40.309.10">
    <property type="entry name" value="Aldehyde Dehydrogenase, Chain A, domain 2"/>
    <property type="match status" value="1"/>
</dbReference>
<gene>
    <name evidence="8" type="ORF">AAHA92_03951</name>
</gene>
<reference evidence="8 9" key="1">
    <citation type="submission" date="2024-06" db="EMBL/GenBank/DDBJ databases">
        <title>A chromosome level genome sequence of Diviner's sage (Salvia divinorum).</title>
        <authorList>
            <person name="Ford S.A."/>
            <person name="Ro D.-K."/>
            <person name="Ness R.W."/>
            <person name="Phillips M.A."/>
        </authorList>
    </citation>
    <scope>NUCLEOTIDE SEQUENCE [LARGE SCALE GENOMIC DNA]</scope>
    <source>
        <strain evidence="8">SAF-2024a</strain>
        <tissue evidence="8">Leaf</tissue>
    </source>
</reference>
<keyword evidence="9" id="KW-1185">Reference proteome</keyword>
<dbReference type="InterPro" id="IPR016162">
    <property type="entry name" value="Ald_DH_N"/>
</dbReference>
<evidence type="ECO:0000256" key="5">
    <source>
        <dbReference type="PIRNR" id="PIRNR036492"/>
    </source>
</evidence>
<dbReference type="InterPro" id="IPR016163">
    <property type="entry name" value="Ald_DH_C"/>
</dbReference>
<dbReference type="Gene3D" id="3.40.605.10">
    <property type="entry name" value="Aldehyde Dehydrogenase, Chain A, domain 1"/>
    <property type="match status" value="1"/>
</dbReference>
<evidence type="ECO:0000256" key="1">
    <source>
        <dbReference type="ARBA" id="ARBA00009986"/>
    </source>
</evidence>
<dbReference type="InterPro" id="IPR016161">
    <property type="entry name" value="Ald_DH/histidinol_DH"/>
</dbReference>
<keyword evidence="3" id="KW-0520">NAD</keyword>
<dbReference type="SUPFAM" id="SSF53720">
    <property type="entry name" value="ALDH-like"/>
    <property type="match status" value="1"/>
</dbReference>
<dbReference type="FunFam" id="3.40.309.10:FF:000003">
    <property type="entry name" value="Aldehyde dehydrogenase"/>
    <property type="match status" value="1"/>
</dbReference>
<dbReference type="PIRSF" id="PIRSF036492">
    <property type="entry name" value="ALDH"/>
    <property type="match status" value="1"/>
</dbReference>
<comment type="similarity">
    <text evidence="1 5">Belongs to the aldehyde dehydrogenase family.</text>
</comment>
<dbReference type="AlphaFoldDB" id="A0ABD1I1N4"/>
<dbReference type="InterPro" id="IPR012394">
    <property type="entry name" value="Aldehyde_DH_NAD(P)"/>
</dbReference>
<evidence type="ECO:0000313" key="9">
    <source>
        <dbReference type="Proteomes" id="UP001567538"/>
    </source>
</evidence>
<feature type="domain" description="Aldehyde dehydrogenase" evidence="7">
    <location>
        <begin position="4"/>
        <end position="433"/>
    </location>
</feature>
<dbReference type="PANTHER" id="PTHR43570">
    <property type="entry name" value="ALDEHYDE DEHYDROGENASE"/>
    <property type="match status" value="1"/>
</dbReference>
<feature type="active site" evidence="6">
    <location>
        <position position="246"/>
    </location>
</feature>
<dbReference type="GO" id="GO:0004029">
    <property type="term" value="F:aldehyde dehydrogenase (NAD+) activity"/>
    <property type="evidence" value="ECO:0007669"/>
    <property type="project" value="UniProtKB-EC"/>
</dbReference>
<keyword evidence="2 5" id="KW-0560">Oxidoreductase</keyword>
<dbReference type="FunFam" id="3.40.605.10:FF:000004">
    <property type="entry name" value="Aldehyde dehydrogenase"/>
    <property type="match status" value="1"/>
</dbReference>
<accession>A0ABD1I1N4</accession>
<evidence type="ECO:0000256" key="4">
    <source>
        <dbReference type="ARBA" id="ARBA00049194"/>
    </source>
</evidence>
<sequence length="477" mass="51793">MAVEAEAAARELRATYATGKTKSFEWRSSQLKAIQKIVSLHSDEIVEALRSDLQKPEFESVVHEISGVSASCKLALKELNRWMKPQKVKTSLITFPSSAKIVSEPFGVVLVISAWNFPLLLSLDPVVGAIAAGNAVVLKPSESSPATSSLLAKLVGKYMDASAVRVVEGAVAETAALLEQKWDKILYTGGGKVGRIVLSAAAKHLTPVILELGGKCPVVVDSAVNLKVAARRIIAGKWCANSGQTCISPDYIITTKDFAPQLVNALSAQLDKFFGKEPLRSKELSSIVNIHHFNRLVKLLDDDEVSRKIVRGGERDQSNLKIAPTIISGVSTDSLLMDEEIFGPILPIITVDQIEECVGVINAKEKPLAAYLFTNDKKLEDKFVRNISAGAMIINDTVIHFFEAGLPFGGVGGSGMGAYHGKFSFDAFSHKKALLKRSFAVDISARYPPYTPGKRRFLRAVVQGNLLDILRSLYSCW</sequence>
<dbReference type="Proteomes" id="UP001567538">
    <property type="component" value="Unassembled WGS sequence"/>
</dbReference>
<evidence type="ECO:0000313" key="8">
    <source>
        <dbReference type="EMBL" id="KAL1561221.1"/>
    </source>
</evidence>
<protein>
    <recommendedName>
        <fullName evidence="5">Aldehyde dehydrogenase</fullName>
    </recommendedName>
</protein>
<proteinExistence type="inferred from homology"/>
<comment type="caution">
    <text evidence="8">The sequence shown here is derived from an EMBL/GenBank/DDBJ whole genome shotgun (WGS) entry which is preliminary data.</text>
</comment>
<organism evidence="8 9">
    <name type="scientific">Salvia divinorum</name>
    <name type="common">Maria pastora</name>
    <name type="synonym">Diviner's sage</name>
    <dbReference type="NCBI Taxonomy" id="28513"/>
    <lineage>
        <taxon>Eukaryota</taxon>
        <taxon>Viridiplantae</taxon>
        <taxon>Streptophyta</taxon>
        <taxon>Embryophyta</taxon>
        <taxon>Tracheophyta</taxon>
        <taxon>Spermatophyta</taxon>
        <taxon>Magnoliopsida</taxon>
        <taxon>eudicotyledons</taxon>
        <taxon>Gunneridae</taxon>
        <taxon>Pentapetalae</taxon>
        <taxon>asterids</taxon>
        <taxon>lamiids</taxon>
        <taxon>Lamiales</taxon>
        <taxon>Lamiaceae</taxon>
        <taxon>Nepetoideae</taxon>
        <taxon>Mentheae</taxon>
        <taxon>Salviinae</taxon>
        <taxon>Salvia</taxon>
        <taxon>Salvia subgen. Calosphace</taxon>
    </lineage>
</organism>
<comment type="catalytic activity">
    <reaction evidence="4">
        <text>an aldehyde + NAD(+) + H2O = a carboxylate + NADH + 2 H(+)</text>
        <dbReference type="Rhea" id="RHEA:16185"/>
        <dbReference type="ChEBI" id="CHEBI:15377"/>
        <dbReference type="ChEBI" id="CHEBI:15378"/>
        <dbReference type="ChEBI" id="CHEBI:17478"/>
        <dbReference type="ChEBI" id="CHEBI:29067"/>
        <dbReference type="ChEBI" id="CHEBI:57540"/>
        <dbReference type="ChEBI" id="CHEBI:57945"/>
        <dbReference type="EC" id="1.2.1.3"/>
    </reaction>
</comment>
<dbReference type="Pfam" id="PF00171">
    <property type="entry name" value="Aldedh"/>
    <property type="match status" value="1"/>
</dbReference>